<keyword evidence="3" id="KW-1185">Reference proteome</keyword>
<sequence length="310" mass="35578">MTSCIVSVNNSKLEALTHYLAKYYNLTVDGICVHDGNQPKDRNGYRANDLEHNNHWYKTEQMTTLLVDSVFTKICQGMLSHVKPAIEKKSRENSCPKKIVIAKQYSIFRCFTELVWRQVYTIVSSVHQVKSCVDTESLSLKIIDGEVSAVNFNLLSEQNFEESGAVSGAAYRNNNMSLEALIEHSAYSIKQWSVSIAELVHQVFNVKYQLLIMSLQDIVLSALASQAKLEYEDLRQYALLWLKPWQSRKNIAFITDERQSAKLLPIRRSCCFYFQVDSQGMCTNCPKLSRAKKYKNLIKIEPEIEPEVRN</sequence>
<dbReference type="GO" id="GO:0051537">
    <property type="term" value="F:2 iron, 2 sulfur cluster binding"/>
    <property type="evidence" value="ECO:0007669"/>
    <property type="project" value="InterPro"/>
</dbReference>
<evidence type="ECO:0000313" key="2">
    <source>
        <dbReference type="EMBL" id="PWK51841.1"/>
    </source>
</evidence>
<gene>
    <name evidence="2" type="ORF">C8D97_105157</name>
</gene>
<proteinExistence type="predicted"/>
<dbReference type="Pfam" id="PF11575">
    <property type="entry name" value="FhuF_C"/>
    <property type="match status" value="1"/>
</dbReference>
<dbReference type="Proteomes" id="UP000245790">
    <property type="component" value="Unassembled WGS sequence"/>
</dbReference>
<reference evidence="2 3" key="1">
    <citation type="submission" date="2018-05" db="EMBL/GenBank/DDBJ databases">
        <title>Genomic Encyclopedia of Type Strains, Phase IV (KMG-IV): sequencing the most valuable type-strain genomes for metagenomic binning, comparative biology and taxonomic classification.</title>
        <authorList>
            <person name="Goeker M."/>
        </authorList>
    </citation>
    <scope>NUCLEOTIDE SEQUENCE [LARGE SCALE GENOMIC DNA]</scope>
    <source>
        <strain evidence="2 3">DSM 25350</strain>
    </source>
</reference>
<dbReference type="EMBL" id="QGGU01000005">
    <property type="protein sequence ID" value="PWK51841.1"/>
    <property type="molecule type" value="Genomic_DNA"/>
</dbReference>
<comment type="caution">
    <text evidence="2">The sequence shown here is derived from an EMBL/GenBank/DDBJ whole genome shotgun (WGS) entry which is preliminary data.</text>
</comment>
<dbReference type="AlphaFoldDB" id="A0A316FSV4"/>
<evidence type="ECO:0000313" key="3">
    <source>
        <dbReference type="Proteomes" id="UP000245790"/>
    </source>
</evidence>
<dbReference type="RefSeq" id="WP_109763230.1">
    <property type="nucleotide sequence ID" value="NZ_QGGU01000005.1"/>
</dbReference>
<dbReference type="InterPro" id="IPR024726">
    <property type="entry name" value="FhuF_C"/>
</dbReference>
<feature type="domain" description="Ferric siderophore reductase C-terminal" evidence="1">
    <location>
        <begin position="267"/>
        <end position="287"/>
    </location>
</feature>
<accession>A0A316FSV4</accession>
<protein>
    <submittedName>
        <fullName evidence="2">FhuF-like iron-sulfur protein</fullName>
    </submittedName>
</protein>
<name>A0A316FSV4_9GAMM</name>
<evidence type="ECO:0000259" key="1">
    <source>
        <dbReference type="Pfam" id="PF11575"/>
    </source>
</evidence>
<organism evidence="2 3">
    <name type="scientific">Pleionea mediterranea</name>
    <dbReference type="NCBI Taxonomy" id="523701"/>
    <lineage>
        <taxon>Bacteria</taxon>
        <taxon>Pseudomonadati</taxon>
        <taxon>Pseudomonadota</taxon>
        <taxon>Gammaproteobacteria</taxon>
        <taxon>Oceanospirillales</taxon>
        <taxon>Pleioneaceae</taxon>
        <taxon>Pleionea</taxon>
    </lineage>
</organism>
<dbReference type="OrthoDB" id="7942745at2"/>